<reference evidence="2" key="2">
    <citation type="journal article" date="2017" name="Sci. Adv.">
        <title>A tail of two voltages: Proteomic comparison of the three electric organs of the electric eel.</title>
        <authorList>
            <person name="Traeger L.L."/>
            <person name="Sabat G."/>
            <person name="Barrett-Wilt G.A."/>
            <person name="Wells G.B."/>
            <person name="Sussman M.R."/>
        </authorList>
    </citation>
    <scope>NUCLEOTIDE SEQUENCE [LARGE SCALE GENOMIC DNA]</scope>
</reference>
<name>A0A4W4GES1_ELEEL</name>
<reference evidence="1" key="3">
    <citation type="submission" date="2020-05" db="EMBL/GenBank/DDBJ databases">
        <title>Electrophorus electricus (electric eel) genome, fEleEle1, primary haplotype.</title>
        <authorList>
            <person name="Myers G."/>
            <person name="Meyer A."/>
            <person name="Fedrigo O."/>
            <person name="Formenti G."/>
            <person name="Rhie A."/>
            <person name="Tracey A."/>
            <person name="Sims Y."/>
            <person name="Jarvis E.D."/>
        </authorList>
    </citation>
    <scope>NUCLEOTIDE SEQUENCE [LARGE SCALE GENOMIC DNA]</scope>
</reference>
<dbReference type="PANTHER" id="PTHR21590">
    <property type="entry name" value="SEA DOMAIN-CONTAINING PROTEIN"/>
    <property type="match status" value="1"/>
</dbReference>
<proteinExistence type="predicted"/>
<dbReference type="STRING" id="8005.ENSEEEP00000036496"/>
<protein>
    <submittedName>
        <fullName evidence="1">KIAA1549-like b</fullName>
    </submittedName>
</protein>
<dbReference type="OMA" id="AERKCPL"/>
<dbReference type="Ensembl" id="ENSEEET00000036923.2">
    <property type="protein sequence ID" value="ENSEEEP00000036496.2"/>
    <property type="gene ID" value="ENSEEEG00000017344.2"/>
</dbReference>
<evidence type="ECO:0000313" key="2">
    <source>
        <dbReference type="Proteomes" id="UP000314983"/>
    </source>
</evidence>
<sequence>MHVCIFLRFVGTGDDVRSCSFAQMMEQRLQNAFTEAEVKVLSSHSKLTVQILTVTQSAGSPDVSLIYVVHNGSVALNGTEASILLSHLTAELVGYFLFYPPLITAERKCPLLSTYAAEVSMG</sequence>
<reference evidence="1" key="5">
    <citation type="submission" date="2025-09" db="UniProtKB">
        <authorList>
            <consortium name="Ensembl"/>
        </authorList>
    </citation>
    <scope>IDENTIFICATION</scope>
</reference>
<reference evidence="2" key="1">
    <citation type="journal article" date="2014" name="Science">
        <title>Nonhuman genetics. Genomic basis for the convergent evolution of electric organs.</title>
        <authorList>
            <person name="Gallant J.R."/>
            <person name="Traeger L.L."/>
            <person name="Volkening J.D."/>
            <person name="Moffett H."/>
            <person name="Chen P.H."/>
            <person name="Novina C.D."/>
            <person name="Phillips G.N.Jr."/>
            <person name="Anand R."/>
            <person name="Wells G.B."/>
            <person name="Pinch M."/>
            <person name="Guth R."/>
            <person name="Unguez G.A."/>
            <person name="Albert J.S."/>
            <person name="Zakon H.H."/>
            <person name="Samanta M.P."/>
            <person name="Sussman M.R."/>
        </authorList>
    </citation>
    <scope>NUCLEOTIDE SEQUENCE [LARGE SCALE GENOMIC DNA]</scope>
</reference>
<keyword evidence="2" id="KW-1185">Reference proteome</keyword>
<dbReference type="AlphaFoldDB" id="A0A4W4GES1"/>
<dbReference type="PANTHER" id="PTHR21590:SF3">
    <property type="entry name" value="UPF0606 PROTEIN KIAA1549L"/>
    <property type="match status" value="1"/>
</dbReference>
<dbReference type="InterPro" id="IPR024606">
    <property type="entry name" value="KIAA1549"/>
</dbReference>
<dbReference type="GeneTree" id="ENSGT00530000063472"/>
<reference evidence="1" key="4">
    <citation type="submission" date="2025-08" db="UniProtKB">
        <authorList>
            <consortium name="Ensembl"/>
        </authorList>
    </citation>
    <scope>IDENTIFICATION</scope>
</reference>
<dbReference type="Proteomes" id="UP000314983">
    <property type="component" value="Chromosome 4"/>
</dbReference>
<evidence type="ECO:0000313" key="1">
    <source>
        <dbReference type="Ensembl" id="ENSEEEP00000036496.2"/>
    </source>
</evidence>
<dbReference type="Pfam" id="PF12877">
    <property type="entry name" value="KIAA1549"/>
    <property type="match status" value="1"/>
</dbReference>
<organism evidence="1 2">
    <name type="scientific">Electrophorus electricus</name>
    <name type="common">Electric eel</name>
    <name type="synonym">Gymnotus electricus</name>
    <dbReference type="NCBI Taxonomy" id="8005"/>
    <lineage>
        <taxon>Eukaryota</taxon>
        <taxon>Metazoa</taxon>
        <taxon>Chordata</taxon>
        <taxon>Craniata</taxon>
        <taxon>Vertebrata</taxon>
        <taxon>Euteleostomi</taxon>
        <taxon>Actinopterygii</taxon>
        <taxon>Neopterygii</taxon>
        <taxon>Teleostei</taxon>
        <taxon>Ostariophysi</taxon>
        <taxon>Gymnotiformes</taxon>
        <taxon>Gymnotoidei</taxon>
        <taxon>Gymnotidae</taxon>
        <taxon>Electrophorus</taxon>
    </lineage>
</organism>
<accession>A0A4W4GES1</accession>